<evidence type="ECO:0000313" key="3">
    <source>
        <dbReference type="Proteomes" id="UP001589733"/>
    </source>
</evidence>
<dbReference type="Gene3D" id="3.90.180.10">
    <property type="entry name" value="Medium-chain alcohol dehydrogenases, catalytic domain"/>
    <property type="match status" value="1"/>
</dbReference>
<dbReference type="SMART" id="SM00829">
    <property type="entry name" value="PKS_ER"/>
    <property type="match status" value="1"/>
</dbReference>
<evidence type="ECO:0000259" key="1">
    <source>
        <dbReference type="SMART" id="SM00829"/>
    </source>
</evidence>
<dbReference type="InterPro" id="IPR020843">
    <property type="entry name" value="ER"/>
</dbReference>
<dbReference type="Pfam" id="PF13602">
    <property type="entry name" value="ADH_zinc_N_2"/>
    <property type="match status" value="1"/>
</dbReference>
<organism evidence="2 3">
    <name type="scientific">Deinococcus oregonensis</name>
    <dbReference type="NCBI Taxonomy" id="1805970"/>
    <lineage>
        <taxon>Bacteria</taxon>
        <taxon>Thermotogati</taxon>
        <taxon>Deinococcota</taxon>
        <taxon>Deinococci</taxon>
        <taxon>Deinococcales</taxon>
        <taxon>Deinococcaceae</taxon>
        <taxon>Deinococcus</taxon>
    </lineage>
</organism>
<dbReference type="SUPFAM" id="SSF51735">
    <property type="entry name" value="NAD(P)-binding Rossmann-fold domains"/>
    <property type="match status" value="1"/>
</dbReference>
<dbReference type="EMBL" id="JBHLYR010000006">
    <property type="protein sequence ID" value="MFB9990560.1"/>
    <property type="molecule type" value="Genomic_DNA"/>
</dbReference>
<dbReference type="PANTHER" id="PTHR44013">
    <property type="entry name" value="ZINC-TYPE ALCOHOL DEHYDROGENASE-LIKE PROTEIN C16A3.02C"/>
    <property type="match status" value="1"/>
</dbReference>
<reference evidence="2 3" key="1">
    <citation type="submission" date="2024-09" db="EMBL/GenBank/DDBJ databases">
        <authorList>
            <person name="Sun Q."/>
            <person name="Mori K."/>
        </authorList>
    </citation>
    <scope>NUCLEOTIDE SEQUENCE [LARGE SCALE GENOMIC DNA]</scope>
    <source>
        <strain evidence="2 3">JCM 13503</strain>
    </source>
</reference>
<dbReference type="CDD" id="cd08267">
    <property type="entry name" value="MDR1"/>
    <property type="match status" value="1"/>
</dbReference>
<dbReference type="InterPro" id="IPR052733">
    <property type="entry name" value="Chloroplast_QOR"/>
</dbReference>
<dbReference type="SUPFAM" id="SSF50129">
    <property type="entry name" value="GroES-like"/>
    <property type="match status" value="1"/>
</dbReference>
<sequence>MRAARFHNFGGPEVLQLDEVAWPHPADDQVLIRVHASSINGTDLGLRRGGGPFRLTLRRPFTVGLDVAGEVVRVGRRVSAFEVGQRVYSLLGHSGGGAAEYVNAKASRVALAPSSVGWAEAAAVPLAGLTALQALREGAGPNLRPGARVLVYGASGGIGAFGVQLAKHFGAVVTGVARKEKLDFVRSLGADAVLDTQDLASAWQGEPWDVIFDTPPALKFSDVKPYLGQSGVYLSTRPIPTSPGDIGGMLARSGPRFASVMTKERSQDLTYLARLIDDGALRVPLDRTFPLSEIVAAHQYAEGSTVRGKVVVNI</sequence>
<accession>A0ABV6AV23</accession>
<feature type="domain" description="Enoyl reductase (ER)" evidence="1">
    <location>
        <begin position="10"/>
        <end position="312"/>
    </location>
</feature>
<keyword evidence="3" id="KW-1185">Reference proteome</keyword>
<dbReference type="PANTHER" id="PTHR44013:SF1">
    <property type="entry name" value="ZINC-TYPE ALCOHOL DEHYDROGENASE-LIKE PROTEIN C16A3.02C"/>
    <property type="match status" value="1"/>
</dbReference>
<proteinExistence type="predicted"/>
<dbReference type="Gene3D" id="3.40.50.720">
    <property type="entry name" value="NAD(P)-binding Rossmann-like Domain"/>
    <property type="match status" value="1"/>
</dbReference>
<dbReference type="RefSeq" id="WP_380004602.1">
    <property type="nucleotide sequence ID" value="NZ_JBHLYR010000006.1"/>
</dbReference>
<dbReference type="InterPro" id="IPR036291">
    <property type="entry name" value="NAD(P)-bd_dom_sf"/>
</dbReference>
<name>A0ABV6AV23_9DEIO</name>
<dbReference type="Proteomes" id="UP001589733">
    <property type="component" value="Unassembled WGS sequence"/>
</dbReference>
<comment type="caution">
    <text evidence="2">The sequence shown here is derived from an EMBL/GenBank/DDBJ whole genome shotgun (WGS) entry which is preliminary data.</text>
</comment>
<dbReference type="Pfam" id="PF08240">
    <property type="entry name" value="ADH_N"/>
    <property type="match status" value="1"/>
</dbReference>
<dbReference type="InterPro" id="IPR013154">
    <property type="entry name" value="ADH-like_N"/>
</dbReference>
<dbReference type="InterPro" id="IPR011032">
    <property type="entry name" value="GroES-like_sf"/>
</dbReference>
<evidence type="ECO:0000313" key="2">
    <source>
        <dbReference type="EMBL" id="MFB9990560.1"/>
    </source>
</evidence>
<gene>
    <name evidence="2" type="ORF">ACFFLM_00975</name>
</gene>
<protein>
    <submittedName>
        <fullName evidence="2">NAD(P)-dependent alcohol dehydrogenase</fullName>
    </submittedName>
</protein>